<dbReference type="EMBL" id="KK914687">
    <property type="protein sequence ID" value="KDP30378.1"/>
    <property type="molecule type" value="Genomic_DNA"/>
</dbReference>
<dbReference type="Proteomes" id="UP000027138">
    <property type="component" value="Unassembled WGS sequence"/>
</dbReference>
<proteinExistence type="predicted"/>
<sequence length="283" mass="32365">MDEWVRYFDRLVKSGMSCATGATFGVRQLKRFQWMNGCNVSTDPVDEKWNEMCYTDGFQGVPFRTTSMDEWVRYFDRPNTIKVFDRRMDCAMVIVDSFCGYLAPIGGFNWTLHFGRGVTSNGLNWATPLREGHHFKWLNLGCSTQGCSCKTILVIQGKRHFDRTYVVFAQTQLLVDVPPLIEFDPFTEEEIDKGQGIVPIQQQQRSKRVWRGPEPRAPDTAVTIGTPEHRLGASFSFILDRTGQPAQGMLEMHLMSLYRMSPPGCTHVSIDDYNEVCQLYEAS</sequence>
<accession>A0A067K5S7</accession>
<protein>
    <submittedName>
        <fullName evidence="1">Uncharacterized protein</fullName>
    </submittedName>
</protein>
<gene>
    <name evidence="1" type="ORF">JCGZ_17107</name>
</gene>
<dbReference type="AlphaFoldDB" id="A0A067K5S7"/>
<evidence type="ECO:0000313" key="1">
    <source>
        <dbReference type="EMBL" id="KDP30378.1"/>
    </source>
</evidence>
<reference evidence="1 2" key="1">
    <citation type="journal article" date="2014" name="PLoS ONE">
        <title>Global Analysis of Gene Expression Profiles in Physic Nut (Jatropha curcas L.) Seedlings Exposed to Salt Stress.</title>
        <authorList>
            <person name="Zhang L."/>
            <person name="Zhang C."/>
            <person name="Wu P."/>
            <person name="Chen Y."/>
            <person name="Li M."/>
            <person name="Jiang H."/>
            <person name="Wu G."/>
        </authorList>
    </citation>
    <scope>NUCLEOTIDE SEQUENCE [LARGE SCALE GENOMIC DNA]</scope>
    <source>
        <strain evidence="2">cv. GZQX0401</strain>
        <tissue evidence="1">Young leaves</tissue>
    </source>
</reference>
<organism evidence="1 2">
    <name type="scientific">Jatropha curcas</name>
    <name type="common">Barbados nut</name>
    <dbReference type="NCBI Taxonomy" id="180498"/>
    <lineage>
        <taxon>Eukaryota</taxon>
        <taxon>Viridiplantae</taxon>
        <taxon>Streptophyta</taxon>
        <taxon>Embryophyta</taxon>
        <taxon>Tracheophyta</taxon>
        <taxon>Spermatophyta</taxon>
        <taxon>Magnoliopsida</taxon>
        <taxon>eudicotyledons</taxon>
        <taxon>Gunneridae</taxon>
        <taxon>Pentapetalae</taxon>
        <taxon>rosids</taxon>
        <taxon>fabids</taxon>
        <taxon>Malpighiales</taxon>
        <taxon>Euphorbiaceae</taxon>
        <taxon>Crotonoideae</taxon>
        <taxon>Jatropheae</taxon>
        <taxon>Jatropha</taxon>
    </lineage>
</organism>
<evidence type="ECO:0000313" key="2">
    <source>
        <dbReference type="Proteomes" id="UP000027138"/>
    </source>
</evidence>
<keyword evidence="2" id="KW-1185">Reference proteome</keyword>
<name>A0A067K5S7_JATCU</name>